<gene>
    <name evidence="8" type="ORF">FRX48_00348</name>
</gene>
<evidence type="ECO:0000256" key="5">
    <source>
        <dbReference type="SAM" id="MobiDB-lite"/>
    </source>
</evidence>
<comment type="subcellular location">
    <subcellularLocation>
        <location evidence="1">Membrane</location>
        <topology evidence="1">Multi-pass membrane protein</topology>
    </subcellularLocation>
</comment>
<evidence type="ECO:0000256" key="3">
    <source>
        <dbReference type="ARBA" id="ARBA00022989"/>
    </source>
</evidence>
<dbReference type="Pfam" id="PF14378">
    <property type="entry name" value="PAP2_3"/>
    <property type="match status" value="3"/>
</dbReference>
<organism evidence="8 9">
    <name type="scientific">Lasallia pustulata</name>
    <dbReference type="NCBI Taxonomy" id="136370"/>
    <lineage>
        <taxon>Eukaryota</taxon>
        <taxon>Fungi</taxon>
        <taxon>Dikarya</taxon>
        <taxon>Ascomycota</taxon>
        <taxon>Pezizomycotina</taxon>
        <taxon>Lecanoromycetes</taxon>
        <taxon>OSLEUM clade</taxon>
        <taxon>Umbilicariomycetidae</taxon>
        <taxon>Umbilicariales</taxon>
        <taxon>Umbilicariaceae</taxon>
        <taxon>Lasallia</taxon>
    </lineage>
</organism>
<keyword evidence="2 6" id="KW-0812">Transmembrane</keyword>
<evidence type="ECO:0000313" key="9">
    <source>
        <dbReference type="Proteomes" id="UP000324767"/>
    </source>
</evidence>
<accession>A0A5M8Q1N1</accession>
<evidence type="ECO:0000256" key="1">
    <source>
        <dbReference type="ARBA" id="ARBA00004141"/>
    </source>
</evidence>
<dbReference type="Gene3D" id="1.20.930.10">
    <property type="entry name" value="Conserved domain common to transcription factors TFIIS, elongin A, CRSP70"/>
    <property type="match status" value="1"/>
</dbReference>
<protein>
    <submittedName>
        <fullName evidence="8">Integral membrane</fullName>
    </submittedName>
</protein>
<dbReference type="PANTHER" id="PTHR31310">
    <property type="match status" value="1"/>
</dbReference>
<dbReference type="CDD" id="cd03386">
    <property type="entry name" value="PAP2_Aur1_like"/>
    <property type="match status" value="1"/>
</dbReference>
<proteinExistence type="predicted"/>
<dbReference type="PROSITE" id="PS50812">
    <property type="entry name" value="PWWP"/>
    <property type="match status" value="1"/>
</dbReference>
<dbReference type="SUPFAM" id="SSF63748">
    <property type="entry name" value="Tudor/PWWP/MBT"/>
    <property type="match status" value="1"/>
</dbReference>
<dbReference type="AlphaFoldDB" id="A0A5M8Q1N1"/>
<dbReference type="InterPro" id="IPR035441">
    <property type="entry name" value="TFIIS/LEDGF_dom_sf"/>
</dbReference>
<dbReference type="OrthoDB" id="2566866at2759"/>
<feature type="transmembrane region" description="Helical" evidence="6">
    <location>
        <begin position="370"/>
        <end position="388"/>
    </location>
</feature>
<dbReference type="SMART" id="SM00293">
    <property type="entry name" value="PWWP"/>
    <property type="match status" value="1"/>
</dbReference>
<keyword evidence="4 6" id="KW-0472">Membrane</keyword>
<feature type="compositionally biased region" description="Basic residues" evidence="5">
    <location>
        <begin position="849"/>
        <end position="863"/>
    </location>
</feature>
<feature type="compositionally biased region" description="Basic and acidic residues" evidence="5">
    <location>
        <begin position="992"/>
        <end position="1002"/>
    </location>
</feature>
<feature type="transmembrane region" description="Helical" evidence="6">
    <location>
        <begin position="6"/>
        <end position="24"/>
    </location>
</feature>
<feature type="region of interest" description="Disordered" evidence="5">
    <location>
        <begin position="479"/>
        <end position="629"/>
    </location>
</feature>
<feature type="compositionally biased region" description="Low complexity" evidence="5">
    <location>
        <begin position="578"/>
        <end position="600"/>
    </location>
</feature>
<feature type="transmembrane region" description="Helical" evidence="6">
    <location>
        <begin position="196"/>
        <end position="215"/>
    </location>
</feature>
<feature type="compositionally biased region" description="Basic and acidic residues" evidence="5">
    <location>
        <begin position="1037"/>
        <end position="1049"/>
    </location>
</feature>
<name>A0A5M8Q1N1_9LECA</name>
<feature type="transmembrane region" description="Helical" evidence="6">
    <location>
        <begin position="118"/>
        <end position="138"/>
    </location>
</feature>
<keyword evidence="3 6" id="KW-1133">Transmembrane helix</keyword>
<feature type="region of interest" description="Disordered" evidence="5">
    <location>
        <begin position="978"/>
        <end position="1099"/>
    </location>
</feature>
<feature type="region of interest" description="Disordered" evidence="5">
    <location>
        <begin position="32"/>
        <end position="61"/>
    </location>
</feature>
<dbReference type="InterPro" id="IPR052185">
    <property type="entry name" value="IPC_Synthase-Related"/>
</dbReference>
<feature type="compositionally biased region" description="Low complexity" evidence="5">
    <location>
        <begin position="519"/>
        <end position="532"/>
    </location>
</feature>
<evidence type="ECO:0000313" key="8">
    <source>
        <dbReference type="EMBL" id="KAA6415632.1"/>
    </source>
</evidence>
<dbReference type="InterPro" id="IPR026841">
    <property type="entry name" value="Aur1/Ipt1"/>
</dbReference>
<feature type="compositionally biased region" description="Basic and acidic residues" evidence="5">
    <location>
        <begin position="533"/>
        <end position="543"/>
    </location>
</feature>
<dbReference type="GO" id="GO:0016020">
    <property type="term" value="C:membrane"/>
    <property type="evidence" value="ECO:0007669"/>
    <property type="project" value="UniProtKB-SubCell"/>
</dbReference>
<feature type="compositionally biased region" description="Basic residues" evidence="5">
    <location>
        <begin position="612"/>
        <end position="623"/>
    </location>
</feature>
<dbReference type="Pfam" id="PF00855">
    <property type="entry name" value="PWWP"/>
    <property type="match status" value="1"/>
</dbReference>
<comment type="caution">
    <text evidence="8">The sequence shown here is derived from an EMBL/GenBank/DDBJ whole genome shotgun (WGS) entry which is preliminary data.</text>
</comment>
<feature type="compositionally biased region" description="Acidic residues" evidence="5">
    <location>
        <begin position="791"/>
        <end position="801"/>
    </location>
</feature>
<feature type="compositionally biased region" description="Acidic residues" evidence="5">
    <location>
        <begin position="502"/>
        <end position="511"/>
    </location>
</feature>
<evidence type="ECO:0000256" key="4">
    <source>
        <dbReference type="ARBA" id="ARBA00023136"/>
    </source>
</evidence>
<dbReference type="PANTHER" id="PTHR31310:SF7">
    <property type="entry name" value="PA-PHOSPHATASE RELATED-FAMILY PROTEIN DDB_G0268928"/>
    <property type="match status" value="1"/>
</dbReference>
<feature type="compositionally biased region" description="Low complexity" evidence="5">
    <location>
        <begin position="837"/>
        <end position="846"/>
    </location>
</feature>
<evidence type="ECO:0000256" key="2">
    <source>
        <dbReference type="ARBA" id="ARBA00022692"/>
    </source>
</evidence>
<evidence type="ECO:0000259" key="7">
    <source>
        <dbReference type="PROSITE" id="PS50812"/>
    </source>
</evidence>
<dbReference type="Gene3D" id="2.30.30.140">
    <property type="match status" value="1"/>
</dbReference>
<feature type="region of interest" description="Disordered" evidence="5">
    <location>
        <begin position="766"/>
        <end position="892"/>
    </location>
</feature>
<reference evidence="8 9" key="1">
    <citation type="submission" date="2019-09" db="EMBL/GenBank/DDBJ databases">
        <title>The hologenome of the rock-dwelling lichen Lasallia pustulata.</title>
        <authorList>
            <person name="Greshake Tzovaras B."/>
            <person name="Segers F."/>
            <person name="Bicker A."/>
            <person name="Dal Grande F."/>
            <person name="Otte J."/>
            <person name="Hankeln T."/>
            <person name="Schmitt I."/>
            <person name="Ebersberger I."/>
        </authorList>
    </citation>
    <scope>NUCLEOTIDE SEQUENCE [LARGE SCALE GENOMIC DNA]</scope>
    <source>
        <strain evidence="8">A1-1</strain>
    </source>
</reference>
<feature type="compositionally biased region" description="Basic and acidic residues" evidence="5">
    <location>
        <begin position="813"/>
        <end position="825"/>
    </location>
</feature>
<feature type="domain" description="PWWP" evidence="7">
    <location>
        <begin position="631"/>
        <end position="715"/>
    </location>
</feature>
<dbReference type="EMBL" id="VXIT01000001">
    <property type="protein sequence ID" value="KAA6415632.1"/>
    <property type="molecule type" value="Genomic_DNA"/>
</dbReference>
<feature type="transmembrane region" description="Helical" evidence="6">
    <location>
        <begin position="251"/>
        <end position="271"/>
    </location>
</feature>
<feature type="transmembrane region" description="Helical" evidence="6">
    <location>
        <begin position="313"/>
        <end position="336"/>
    </location>
</feature>
<dbReference type="Proteomes" id="UP000324767">
    <property type="component" value="Unassembled WGS sequence"/>
</dbReference>
<evidence type="ECO:0000256" key="6">
    <source>
        <dbReference type="SAM" id="Phobius"/>
    </source>
</evidence>
<sequence length="1099" mass="121572">MGVGAFVEPLIVVSLLVGGTWINRKSVRPRSKRRYRAHTNRLPATHDDDVPGDVHSGPSSPEPTDDLLYHDYMRSASPSLIAQEEYRWRTRHLRACGWSKQVTSPNTQIFRNTVLSRLLRRFPFLVEAWYWALIYWVYQLGRAFTAVTLNEGTVHVARKHALQLIKVEERLHIFWELHVQKVFLQHPILMTWTNRIYSYIHIPATILFLICLYYFTITSDRKSDREDNTSSDQVESLRGPALYEARRRTMAMCNLLAFIVFTVWPCMPPRLLSDKSVKGPSGDLARSYGFVDTVHSASGAGSVWTSNKFCNQWAAMPSLHFGYSLLIGLTVMMVPLPPQEGASRHFTVPLPGHSRNIGISQVNLPSRSRVFCVVCGILYPLIILLAIIATANHFILDAVAGAMVCGLGWAGNRLLLNLLFLEDYFLWCLRIHKPAAYDAEAWAPVTDEAHGWAPNKATTALVRGIPSVVRKFSLTGMAEDKHSSVPPPTEDLSMEPARTEAESMDVDMTAEEPERGHSGETAGQTAGQTDAAEVTKENGDTEHPGNTSSDKPADTPAGTEDTETQEMEKSADAGGSGSSPAAAAAANGTPASSKKASNGSSKKRSSIIPEHKSKKLNKKKSKPMTHLDAKPGEYYLGRMRGHPPWPSIICDEEMLPSVLLSNRPVTTKQPDGTYKKPEYADGGKRAYERTFPIMFLYTNEFAWITNTELTPLDPETCKEISEKAKSKNLMAAYELAAENHDLAYFKEMLVDHQRFIEEEEEAKAEREAKKASKAKRKSVDTSATADNENGGVDEMDVDEDAGETKPKSKKRKKEADSDGDTEKPMKTPKTASKLKLSTPKTPAAEPASKKKASKPKASSKKSAAKAGGSDEEMVDTPKVEEKPLTPQEAMQKKEKEVLYIRHKLQRGFLSRDTMPKEEEMKSMSDFLSKLESYPDLEGSIIRATKIHKVLKAMIKLSSIPRDEDYNFKKRSHELLSKWNKILQDDPNAAAGADKDDDGKDDAPATTNGVSKAESPIAGTAKTEDQAKAAEAGEAIAPEEKKQEDVEKELGTTVEGDKEADEAAAAQQKHNDTAEMQTEDLDAAPEKAYEPPAETVEATA</sequence>
<dbReference type="InterPro" id="IPR000313">
    <property type="entry name" value="PWWP_dom"/>
</dbReference>